<dbReference type="EMBL" id="CYZX01000006">
    <property type="protein sequence ID" value="CUO15521.1"/>
    <property type="molecule type" value="Genomic_DNA"/>
</dbReference>
<dbReference type="InterPro" id="IPR036318">
    <property type="entry name" value="FAD-bd_PCMH-like_sf"/>
</dbReference>
<dbReference type="InterPro" id="IPR005170">
    <property type="entry name" value="Transptr-assoc_dom"/>
</dbReference>
<protein>
    <submittedName>
        <fullName evidence="14">CBS/transporter domain protein</fullName>
    </submittedName>
</protein>
<evidence type="ECO:0000256" key="9">
    <source>
        <dbReference type="PROSITE-ProRule" id="PRU00703"/>
    </source>
</evidence>
<keyword evidence="7 9" id="KW-0129">CBS domain</keyword>
<evidence type="ECO:0000256" key="11">
    <source>
        <dbReference type="SAM" id="Phobius"/>
    </source>
</evidence>
<keyword evidence="6 10" id="KW-1133">Transmembrane helix</keyword>
<dbReference type="Gene3D" id="3.10.580.10">
    <property type="entry name" value="CBS-domain"/>
    <property type="match status" value="1"/>
</dbReference>
<evidence type="ECO:0000256" key="5">
    <source>
        <dbReference type="ARBA" id="ARBA00022737"/>
    </source>
</evidence>
<evidence type="ECO:0000259" key="12">
    <source>
        <dbReference type="PROSITE" id="PS51371"/>
    </source>
</evidence>
<evidence type="ECO:0000313" key="14">
    <source>
        <dbReference type="EMBL" id="CUO15521.1"/>
    </source>
</evidence>
<keyword evidence="3" id="KW-1003">Cell membrane</keyword>
<dbReference type="PROSITE" id="PS51371">
    <property type="entry name" value="CBS"/>
    <property type="match status" value="2"/>
</dbReference>
<dbReference type="RefSeq" id="WP_055264570.1">
    <property type="nucleotide sequence ID" value="NZ_CABIXQ010000006.1"/>
</dbReference>
<feature type="domain" description="CBS" evidence="12">
    <location>
        <begin position="220"/>
        <end position="280"/>
    </location>
</feature>
<dbReference type="SUPFAM" id="SSF54631">
    <property type="entry name" value="CBS-domain pair"/>
    <property type="match status" value="1"/>
</dbReference>
<dbReference type="PANTHER" id="PTHR43099">
    <property type="entry name" value="UPF0053 PROTEIN YRKA"/>
    <property type="match status" value="1"/>
</dbReference>
<dbReference type="AlphaFoldDB" id="A0A174CPQ5"/>
<evidence type="ECO:0000256" key="6">
    <source>
        <dbReference type="ARBA" id="ARBA00022989"/>
    </source>
</evidence>
<dbReference type="GO" id="GO:0050660">
    <property type="term" value="F:flavin adenine dinucleotide binding"/>
    <property type="evidence" value="ECO:0007669"/>
    <property type="project" value="InterPro"/>
</dbReference>
<evidence type="ECO:0000256" key="7">
    <source>
        <dbReference type="ARBA" id="ARBA00023122"/>
    </source>
</evidence>
<dbReference type="Pfam" id="PF00571">
    <property type="entry name" value="CBS"/>
    <property type="match status" value="2"/>
</dbReference>
<keyword evidence="4 10" id="KW-0812">Transmembrane</keyword>
<dbReference type="InterPro" id="IPR000644">
    <property type="entry name" value="CBS_dom"/>
</dbReference>
<dbReference type="FunFam" id="3.10.580.10:FF:000002">
    <property type="entry name" value="Magnesium/cobalt efflux protein CorC"/>
    <property type="match status" value="1"/>
</dbReference>
<dbReference type="PANTHER" id="PTHR43099:SF2">
    <property type="entry name" value="UPF0053 PROTEIN YRKA"/>
    <property type="match status" value="1"/>
</dbReference>
<evidence type="ECO:0000256" key="1">
    <source>
        <dbReference type="ARBA" id="ARBA00004651"/>
    </source>
</evidence>
<feature type="transmembrane region" description="Helical" evidence="11">
    <location>
        <begin position="61"/>
        <end position="91"/>
    </location>
</feature>
<dbReference type="PROSITE" id="PS51846">
    <property type="entry name" value="CNNM"/>
    <property type="match status" value="1"/>
</dbReference>
<dbReference type="GO" id="GO:0005886">
    <property type="term" value="C:plasma membrane"/>
    <property type="evidence" value="ECO:0007669"/>
    <property type="project" value="UniProtKB-SubCell"/>
</dbReference>
<dbReference type="InterPro" id="IPR002550">
    <property type="entry name" value="CNNM"/>
</dbReference>
<dbReference type="InterPro" id="IPR044751">
    <property type="entry name" value="Ion_transp-like_CBS"/>
</dbReference>
<dbReference type="InterPro" id="IPR016169">
    <property type="entry name" value="FAD-bd_PCMH_sub2"/>
</dbReference>
<dbReference type="Gene3D" id="3.30.465.10">
    <property type="match status" value="1"/>
</dbReference>
<evidence type="ECO:0000313" key="15">
    <source>
        <dbReference type="Proteomes" id="UP000095594"/>
    </source>
</evidence>
<dbReference type="Proteomes" id="UP000095594">
    <property type="component" value="Unassembled WGS sequence"/>
</dbReference>
<evidence type="ECO:0000256" key="10">
    <source>
        <dbReference type="PROSITE-ProRule" id="PRU01193"/>
    </source>
</evidence>
<sequence length="431" mass="47633">MDGSPSGNFILIFILVMVNAFFASAEMAIVSINKTKITLLAEDGDKKAKLLLGLLKEPSNFLATIQVGITFAGFFASASAATSISSGLAYFLSSLGVPYSSNIAVLLITLLISYITLVLGELLPKRIALQNAEKVAMFTVKPIIFISKLTKPFVWFLSASTNLLLKILGIKTDGIEENVSREEIKSLIELGEEQGALNETERNMIDGIIQFDDILAKEVMTPRTETFCLEVKSSIKDNINTILEESYSRIPIYDDDIDNIVGILYMKDIFSNVVNKGIENLSIESIMRKPYMVPETKNIDDLLKELKSTKNHMAILIDEYGGFSGIVTLEDLIEEVIGEISDEYDDNSSKIKKLDDKNYIVDGLVTISDVNKYLSLNLESEIIDTVGGLVLENLGVIPNGYINKEITINSIIFKILSLDNKRIDKVQITIA</sequence>
<dbReference type="SUPFAM" id="SSF56176">
    <property type="entry name" value="FAD-binding/transporter-associated domain-like"/>
    <property type="match status" value="1"/>
</dbReference>
<feature type="domain" description="CNNM transmembrane" evidence="13">
    <location>
        <begin position="1"/>
        <end position="201"/>
    </location>
</feature>
<evidence type="ECO:0000256" key="4">
    <source>
        <dbReference type="ARBA" id="ARBA00022692"/>
    </source>
</evidence>
<gene>
    <name evidence="14" type="ORF">ERS852471_01034</name>
</gene>
<evidence type="ECO:0000259" key="13">
    <source>
        <dbReference type="PROSITE" id="PS51846"/>
    </source>
</evidence>
<feature type="transmembrane region" description="Helical" evidence="11">
    <location>
        <begin position="103"/>
        <end position="123"/>
    </location>
</feature>
<feature type="domain" description="CBS" evidence="12">
    <location>
        <begin position="286"/>
        <end position="343"/>
    </location>
</feature>
<evidence type="ECO:0000256" key="2">
    <source>
        <dbReference type="ARBA" id="ARBA00006337"/>
    </source>
</evidence>
<dbReference type="InterPro" id="IPR051676">
    <property type="entry name" value="UPF0053_domain"/>
</dbReference>
<evidence type="ECO:0000256" key="8">
    <source>
        <dbReference type="ARBA" id="ARBA00023136"/>
    </source>
</evidence>
<name>A0A174CPQ5_9CLOT</name>
<dbReference type="InterPro" id="IPR046342">
    <property type="entry name" value="CBS_dom_sf"/>
</dbReference>
<dbReference type="Pfam" id="PF01595">
    <property type="entry name" value="CNNM"/>
    <property type="match status" value="1"/>
</dbReference>
<comment type="similarity">
    <text evidence="2">Belongs to the UPF0053 family.</text>
</comment>
<organism evidence="14 15">
    <name type="scientific">Clostridium disporicum</name>
    <dbReference type="NCBI Taxonomy" id="84024"/>
    <lineage>
        <taxon>Bacteria</taxon>
        <taxon>Bacillati</taxon>
        <taxon>Bacillota</taxon>
        <taxon>Clostridia</taxon>
        <taxon>Eubacteriales</taxon>
        <taxon>Clostridiaceae</taxon>
        <taxon>Clostridium</taxon>
    </lineage>
</organism>
<feature type="transmembrane region" description="Helical" evidence="11">
    <location>
        <begin position="135"/>
        <end position="157"/>
    </location>
</feature>
<dbReference type="CDD" id="cd04590">
    <property type="entry name" value="CBS_pair_CorC_HlyC_assoc"/>
    <property type="match status" value="1"/>
</dbReference>
<feature type="transmembrane region" description="Helical" evidence="11">
    <location>
        <begin position="6"/>
        <end position="30"/>
    </location>
</feature>
<keyword evidence="8 10" id="KW-0472">Membrane</keyword>
<keyword evidence="5" id="KW-0677">Repeat</keyword>
<comment type="subcellular location">
    <subcellularLocation>
        <location evidence="1">Cell membrane</location>
        <topology evidence="1">Multi-pass membrane protein</topology>
    </subcellularLocation>
</comment>
<accession>A0A174CPQ5</accession>
<evidence type="ECO:0000256" key="3">
    <source>
        <dbReference type="ARBA" id="ARBA00022475"/>
    </source>
</evidence>
<dbReference type="OrthoDB" id="9798188at2"/>
<dbReference type="Pfam" id="PF03471">
    <property type="entry name" value="CorC_HlyC"/>
    <property type="match status" value="1"/>
</dbReference>
<dbReference type="SMART" id="SM01091">
    <property type="entry name" value="CorC_HlyC"/>
    <property type="match status" value="1"/>
</dbReference>
<proteinExistence type="inferred from homology"/>
<reference evidence="14 15" key="1">
    <citation type="submission" date="2015-09" db="EMBL/GenBank/DDBJ databases">
        <authorList>
            <consortium name="Pathogen Informatics"/>
        </authorList>
    </citation>
    <scope>NUCLEOTIDE SEQUENCE [LARGE SCALE GENOMIC DNA]</scope>
    <source>
        <strain evidence="14 15">2789STDY5834856</strain>
    </source>
</reference>